<feature type="region of interest" description="Disordered" evidence="1">
    <location>
        <begin position="69"/>
        <end position="96"/>
    </location>
</feature>
<accession>A0A5Q6S3S5</accession>
<evidence type="ECO:0000313" key="2">
    <source>
        <dbReference type="EMBL" id="KAA1425044.1"/>
    </source>
</evidence>
<gene>
    <name evidence="2" type="ORF">FE697_003915</name>
</gene>
<dbReference type="OrthoDB" id="4559052at2"/>
<evidence type="ECO:0000256" key="1">
    <source>
        <dbReference type="SAM" id="MobiDB-lite"/>
    </source>
</evidence>
<proteinExistence type="predicted"/>
<protein>
    <submittedName>
        <fullName evidence="2">DUF4287 domain-containing protein</fullName>
    </submittedName>
</protein>
<dbReference type="AlphaFoldDB" id="A0A5Q6S3S5"/>
<comment type="caution">
    <text evidence="2">The sequence shown here is derived from an EMBL/GenBank/DDBJ whole genome shotgun (WGS) entry which is preliminary data.</text>
</comment>
<dbReference type="Proteomes" id="UP000307768">
    <property type="component" value="Unassembled WGS sequence"/>
</dbReference>
<dbReference type="InterPro" id="IPR025629">
    <property type="entry name" value="DUF4287"/>
</dbReference>
<dbReference type="RefSeq" id="WP_149768218.1">
    <property type="nucleotide sequence ID" value="NZ_VDFQ02000001.1"/>
</dbReference>
<organism evidence="2 3">
    <name type="scientific">Mumia zhuanghuii</name>
    <dbReference type="NCBI Taxonomy" id="2585211"/>
    <lineage>
        <taxon>Bacteria</taxon>
        <taxon>Bacillati</taxon>
        <taxon>Actinomycetota</taxon>
        <taxon>Actinomycetes</taxon>
        <taxon>Propionibacteriales</taxon>
        <taxon>Nocardioidaceae</taxon>
        <taxon>Mumia</taxon>
    </lineage>
</organism>
<dbReference type="Pfam" id="PF14117">
    <property type="entry name" value="DUF4287"/>
    <property type="match status" value="1"/>
</dbReference>
<name>A0A5Q6S3S5_9ACTN</name>
<reference evidence="2 3" key="1">
    <citation type="submission" date="2019-09" db="EMBL/GenBank/DDBJ databases">
        <title>Mumia zhuanghuii sp. nov. isolated from the intestinal contents of plateau pika (Ochotona curzoniae) in the Qinghai-Tibet plateau of China.</title>
        <authorList>
            <person name="Tian Z."/>
        </authorList>
    </citation>
    <scope>NUCLEOTIDE SEQUENCE [LARGE SCALE GENOMIC DNA]</scope>
    <source>
        <strain evidence="3">350</strain>
    </source>
</reference>
<sequence length="96" mass="10157">MSFQAYLDTIEKKTGKTPRVLVEEAKAHGFAEPGAKAGQVVAWLDEEYGVGRGHAMALWHVIRNGPTISSKHVGTGGTHSDASDTLWLDGAATNPG</sequence>
<evidence type="ECO:0000313" key="3">
    <source>
        <dbReference type="Proteomes" id="UP000307768"/>
    </source>
</evidence>
<dbReference type="EMBL" id="VDFQ02000001">
    <property type="protein sequence ID" value="KAA1425044.1"/>
    <property type="molecule type" value="Genomic_DNA"/>
</dbReference>